<sequence>MSPVDDARFALSVVPRYAEVDQQSVVFHAHYLTWFDEAWTAYLDHRSLHYPDLISAGVDFQVVRSEIDYRAPVRWRDTVRVVVACESVGTTSFTVTFDVLRTDGDGIERTAVRGRNVYVTVSTNDWAKRPVPDELRRIFADSAPG</sequence>
<dbReference type="InterPro" id="IPR029069">
    <property type="entry name" value="HotDog_dom_sf"/>
</dbReference>
<dbReference type="Gene3D" id="3.10.129.10">
    <property type="entry name" value="Hotdog Thioesterase"/>
    <property type="match status" value="1"/>
</dbReference>
<reference evidence="4" key="1">
    <citation type="submission" date="2014-05" db="EMBL/GenBank/DDBJ databases">
        <authorList>
            <person name="Urmite Genomes"/>
        </authorList>
    </citation>
    <scope>NUCLEOTIDE SEQUENCE</scope>
    <source>
        <strain evidence="4">DSM 44074</strain>
    </source>
</reference>
<evidence type="ECO:0000259" key="3">
    <source>
        <dbReference type="Pfam" id="PF03061"/>
    </source>
</evidence>
<organism evidence="4 5">
    <name type="scientific">Mycolicibacterium neoaurum</name>
    <name type="common">Mycobacterium neoaurum</name>
    <dbReference type="NCBI Taxonomy" id="1795"/>
    <lineage>
        <taxon>Bacteria</taxon>
        <taxon>Bacillati</taxon>
        <taxon>Actinomycetota</taxon>
        <taxon>Actinomycetes</taxon>
        <taxon>Mycobacteriales</taxon>
        <taxon>Mycobacteriaceae</taxon>
        <taxon>Mycolicibacterium</taxon>
    </lineage>
</organism>
<dbReference type="EMBL" id="LK021338">
    <property type="protein sequence ID" value="CDQ44599.1"/>
    <property type="molecule type" value="Genomic_DNA"/>
</dbReference>
<name>A0AAV2WJZ4_MYCNE</name>
<proteinExistence type="inferred from homology"/>
<comment type="similarity">
    <text evidence="1">Belongs to the 4-hydroxybenzoyl-CoA thioesterase family.</text>
</comment>
<feature type="domain" description="Thioesterase" evidence="3">
    <location>
        <begin position="25"/>
        <end position="105"/>
    </location>
</feature>
<evidence type="ECO:0000256" key="1">
    <source>
        <dbReference type="ARBA" id="ARBA00005953"/>
    </source>
</evidence>
<dbReference type="PANTHER" id="PTHR31793:SF27">
    <property type="entry name" value="NOVEL THIOESTERASE SUPERFAMILY DOMAIN AND SAPOSIN A-TYPE DOMAIN CONTAINING PROTEIN (0610012H03RIK)"/>
    <property type="match status" value="1"/>
</dbReference>
<gene>
    <name evidence="4" type="ORF">BN1047_02479</name>
</gene>
<dbReference type="CDD" id="cd00586">
    <property type="entry name" value="4HBT"/>
    <property type="match status" value="1"/>
</dbReference>
<evidence type="ECO:0000313" key="4">
    <source>
        <dbReference type="EMBL" id="CDQ44599.1"/>
    </source>
</evidence>
<keyword evidence="2" id="KW-0378">Hydrolase</keyword>
<dbReference type="AlphaFoldDB" id="A0AAV2WJZ4"/>
<dbReference type="RefSeq" id="WP_030136550.1">
    <property type="nucleotide sequence ID" value="NZ_LK021338.1"/>
</dbReference>
<accession>A0AAV2WJZ4</accession>
<reference evidence="4" key="2">
    <citation type="submission" date="2015-09" db="EMBL/GenBank/DDBJ databases">
        <title>Draft genome sequence of Mycobacterium neoaurum DSM 44074.</title>
        <authorList>
            <person name="Croce O."/>
            <person name="Robert C."/>
            <person name="Raoult D."/>
            <person name="Drancourt M."/>
        </authorList>
    </citation>
    <scope>NUCLEOTIDE SEQUENCE</scope>
    <source>
        <strain evidence="4">DSM 44074</strain>
    </source>
</reference>
<evidence type="ECO:0000313" key="5">
    <source>
        <dbReference type="Proteomes" id="UP000028864"/>
    </source>
</evidence>
<dbReference type="GO" id="GO:0047617">
    <property type="term" value="F:fatty acyl-CoA hydrolase activity"/>
    <property type="evidence" value="ECO:0007669"/>
    <property type="project" value="TreeGrafter"/>
</dbReference>
<dbReference type="InterPro" id="IPR006683">
    <property type="entry name" value="Thioestr_dom"/>
</dbReference>
<dbReference type="PANTHER" id="PTHR31793">
    <property type="entry name" value="4-HYDROXYBENZOYL-COA THIOESTERASE FAMILY MEMBER"/>
    <property type="match status" value="1"/>
</dbReference>
<dbReference type="SUPFAM" id="SSF54637">
    <property type="entry name" value="Thioesterase/thiol ester dehydrase-isomerase"/>
    <property type="match status" value="1"/>
</dbReference>
<protein>
    <submittedName>
        <fullName evidence="4">Thioesterase superfamily protein</fullName>
    </submittedName>
</protein>
<evidence type="ECO:0000256" key="2">
    <source>
        <dbReference type="ARBA" id="ARBA00022801"/>
    </source>
</evidence>
<dbReference type="Pfam" id="PF03061">
    <property type="entry name" value="4HBT"/>
    <property type="match status" value="1"/>
</dbReference>
<dbReference type="Proteomes" id="UP000028864">
    <property type="component" value="Unassembled WGS sequence"/>
</dbReference>
<dbReference type="InterPro" id="IPR050563">
    <property type="entry name" value="4-hydroxybenzoyl-CoA_TE"/>
</dbReference>